<proteinExistence type="predicted"/>
<evidence type="ECO:0000256" key="1">
    <source>
        <dbReference type="SAM" id="MobiDB-lite"/>
    </source>
</evidence>
<comment type="caution">
    <text evidence="2">The sequence shown here is derived from an EMBL/GenBank/DDBJ whole genome shotgun (WGS) entry which is preliminary data.</text>
</comment>
<feature type="region of interest" description="Disordered" evidence="1">
    <location>
        <begin position="89"/>
        <end position="174"/>
    </location>
</feature>
<dbReference type="EMBL" id="CM029040">
    <property type="protein sequence ID" value="KAG2632530.1"/>
    <property type="molecule type" value="Genomic_DNA"/>
</dbReference>
<evidence type="ECO:0000313" key="2">
    <source>
        <dbReference type="EMBL" id="KAG2632530.1"/>
    </source>
</evidence>
<protein>
    <submittedName>
        <fullName evidence="2">Uncharacterized protein</fullName>
    </submittedName>
</protein>
<gene>
    <name evidence="2" type="ORF">PVAP13_2NG115392</name>
</gene>
<dbReference type="AlphaFoldDB" id="A0A8T0VBD1"/>
<feature type="compositionally biased region" description="Basic residues" evidence="1">
    <location>
        <begin position="122"/>
        <end position="136"/>
    </location>
</feature>
<evidence type="ECO:0000313" key="3">
    <source>
        <dbReference type="Proteomes" id="UP000823388"/>
    </source>
</evidence>
<accession>A0A8T0VBD1</accession>
<name>A0A8T0VBD1_PANVG</name>
<dbReference type="Proteomes" id="UP000823388">
    <property type="component" value="Chromosome 2N"/>
</dbReference>
<reference evidence="2" key="1">
    <citation type="submission" date="2020-05" db="EMBL/GenBank/DDBJ databases">
        <title>WGS assembly of Panicum virgatum.</title>
        <authorList>
            <person name="Lovell J.T."/>
            <person name="Jenkins J."/>
            <person name="Shu S."/>
            <person name="Juenger T.E."/>
            <person name="Schmutz J."/>
        </authorList>
    </citation>
    <scope>NUCLEOTIDE SEQUENCE</scope>
    <source>
        <strain evidence="2">AP13</strain>
    </source>
</reference>
<sequence>MAAIRPWLLYASTTLISTAGRRKNQRFKRSSEGGSTTRRKGQHRCDVCGGFGHRWYTCKDGNPEDKAALLAESSTEIISMLCRSACASSQPDALSIGPPVAPLQPTVKKKRVGKAKEDKPKGANKTKGANKPKGATKQKQALVPVPPQSPAMCTRSKAPESPTMSTRSKRKILD</sequence>
<organism evidence="2 3">
    <name type="scientific">Panicum virgatum</name>
    <name type="common">Blackwell switchgrass</name>
    <dbReference type="NCBI Taxonomy" id="38727"/>
    <lineage>
        <taxon>Eukaryota</taxon>
        <taxon>Viridiplantae</taxon>
        <taxon>Streptophyta</taxon>
        <taxon>Embryophyta</taxon>
        <taxon>Tracheophyta</taxon>
        <taxon>Spermatophyta</taxon>
        <taxon>Magnoliopsida</taxon>
        <taxon>Liliopsida</taxon>
        <taxon>Poales</taxon>
        <taxon>Poaceae</taxon>
        <taxon>PACMAD clade</taxon>
        <taxon>Panicoideae</taxon>
        <taxon>Panicodae</taxon>
        <taxon>Paniceae</taxon>
        <taxon>Panicinae</taxon>
        <taxon>Panicum</taxon>
        <taxon>Panicum sect. Hiantes</taxon>
    </lineage>
</organism>
<feature type="region of interest" description="Disordered" evidence="1">
    <location>
        <begin position="21"/>
        <end position="43"/>
    </location>
</feature>
<keyword evidence="3" id="KW-1185">Reference proteome</keyword>